<dbReference type="AlphaFoldDB" id="A0A9N9K2Q2"/>
<keyword evidence="2" id="KW-1185">Reference proteome</keyword>
<feature type="non-terminal residue" evidence="1">
    <location>
        <position position="1"/>
    </location>
</feature>
<feature type="non-terminal residue" evidence="1">
    <location>
        <position position="82"/>
    </location>
</feature>
<organism evidence="1 2">
    <name type="scientific">Racocetra fulgida</name>
    <dbReference type="NCBI Taxonomy" id="60492"/>
    <lineage>
        <taxon>Eukaryota</taxon>
        <taxon>Fungi</taxon>
        <taxon>Fungi incertae sedis</taxon>
        <taxon>Mucoromycota</taxon>
        <taxon>Glomeromycotina</taxon>
        <taxon>Glomeromycetes</taxon>
        <taxon>Diversisporales</taxon>
        <taxon>Gigasporaceae</taxon>
        <taxon>Racocetra</taxon>
    </lineage>
</organism>
<evidence type="ECO:0000313" key="2">
    <source>
        <dbReference type="Proteomes" id="UP000789396"/>
    </source>
</evidence>
<dbReference type="EMBL" id="CAJVPZ010080793">
    <property type="protein sequence ID" value="CAG8808012.1"/>
    <property type="molecule type" value="Genomic_DNA"/>
</dbReference>
<dbReference type="Proteomes" id="UP000789396">
    <property type="component" value="Unassembled WGS sequence"/>
</dbReference>
<protein>
    <submittedName>
        <fullName evidence="1">14464_t:CDS:1</fullName>
    </submittedName>
</protein>
<accession>A0A9N9K2Q2</accession>
<proteinExistence type="predicted"/>
<reference evidence="1" key="1">
    <citation type="submission" date="2021-06" db="EMBL/GenBank/DDBJ databases">
        <authorList>
            <person name="Kallberg Y."/>
            <person name="Tangrot J."/>
            <person name="Rosling A."/>
        </authorList>
    </citation>
    <scope>NUCLEOTIDE SEQUENCE</scope>
    <source>
        <strain evidence="1">IN212</strain>
    </source>
</reference>
<gene>
    <name evidence="1" type="ORF">RFULGI_LOCUS18435</name>
</gene>
<sequence length="82" mass="9739">PYNRRSRYNHGADITHETHTAEALINYNKTLMPKRSKRSRNCQAAVKKRNSVDNAHNVEYDEHEYNHNVEYDEHEYNDGAHN</sequence>
<name>A0A9N9K2Q2_9GLOM</name>
<comment type="caution">
    <text evidence="1">The sequence shown here is derived from an EMBL/GenBank/DDBJ whole genome shotgun (WGS) entry which is preliminary data.</text>
</comment>
<evidence type="ECO:0000313" key="1">
    <source>
        <dbReference type="EMBL" id="CAG8808012.1"/>
    </source>
</evidence>